<dbReference type="EMBL" id="CP012752">
    <property type="protein sequence ID" value="ALG12062.1"/>
    <property type="molecule type" value="Genomic_DNA"/>
</dbReference>
<feature type="domain" description="PLL-like beta propeller" evidence="2">
    <location>
        <begin position="305"/>
        <end position="539"/>
    </location>
</feature>
<dbReference type="CDD" id="cd22954">
    <property type="entry name" value="PLL_lectin"/>
    <property type="match status" value="1"/>
</dbReference>
<accession>A0A0N9HXG5</accession>
<sequence length="545" mass="58518">MTRHLSRRVVTVLVAAGMWAATSGVATAEQPPSTTPPHDPRIAGSAQRLAIRVAPCDPNGPSGTDRTMADQLNPQLRNKLAGHMDAYRVSCARAIVQQVRAGGYNQKAAAILIAAAIVESSLNNYDEAVDHDSLGLFQMRKSLWCPSDSQGCVNPARAVDWFLNTMERNAPAWNDMPIGEVCWRVEQPREDLRGLYAIEANDAVVIANALWSGAGSALKHPYASGRVVSGRSADGRLETFVAGADGVYHSWQLAVNGDWSGWRNEGGPRNAQLAVASNADGRLELFALSDSTFDHMWQTAPSGTWSGWENFGGGGYRVAAGTNADGRIEVMASNSTGVFHRWQTAQSGGWGNWEGTFGGPPNSRLAMENAPDGRLEVFALSDTTFGHLWQTGVNGGWSAWENFGGGGHDVAVSHNQDGRLEVFASSSSGVFHKWQTSPTAWSGWEGTDGITNAELVTSRSVDGRVEVFAINETTASHTWQTRPNAPYSAWETFGTGGSEIGASNNADGRIEVFGTNSTGVHHKWQTGFSTWSEWAWLNGSGPGVR</sequence>
<dbReference type="AlphaFoldDB" id="A0A0N9HXG5"/>
<feature type="signal peptide" evidence="1">
    <location>
        <begin position="1"/>
        <end position="28"/>
    </location>
</feature>
<feature type="chain" id="PRO_5006035604" evidence="1">
    <location>
        <begin position="29"/>
        <end position="545"/>
    </location>
</feature>
<dbReference type="SUPFAM" id="SSF89372">
    <property type="entry name" value="Fucose-specific lectin"/>
    <property type="match status" value="2"/>
</dbReference>
<evidence type="ECO:0000259" key="2">
    <source>
        <dbReference type="Pfam" id="PF26607"/>
    </source>
</evidence>
<dbReference type="Gene3D" id="2.120.10.70">
    <property type="entry name" value="Fucose-specific lectin"/>
    <property type="match status" value="1"/>
</dbReference>
<dbReference type="InterPro" id="IPR023346">
    <property type="entry name" value="Lysozyme-like_dom_sf"/>
</dbReference>
<dbReference type="Proteomes" id="UP000063699">
    <property type="component" value="Chromosome"/>
</dbReference>
<proteinExistence type="predicted"/>
<keyword evidence="4" id="KW-1185">Reference proteome</keyword>
<dbReference type="RefSeq" id="WP_054293958.1">
    <property type="nucleotide sequence ID" value="NZ_CP012752.1"/>
</dbReference>
<dbReference type="Pfam" id="PF26607">
    <property type="entry name" value="DUF8189"/>
    <property type="match status" value="1"/>
</dbReference>
<keyword evidence="1" id="KW-0732">Signal</keyword>
<reference evidence="3 4" key="1">
    <citation type="submission" date="2015-07" db="EMBL/GenBank/DDBJ databases">
        <title>Genome sequencing of Kibdelosporangium phytohabitans.</title>
        <authorList>
            <person name="Qin S."/>
            <person name="Xing K."/>
        </authorList>
    </citation>
    <scope>NUCLEOTIDE SEQUENCE [LARGE SCALE GENOMIC DNA]</scope>
    <source>
        <strain evidence="3 4">KLBMP1111</strain>
    </source>
</reference>
<dbReference type="InterPro" id="IPR058502">
    <property type="entry name" value="PLL-like_beta-prop"/>
</dbReference>
<evidence type="ECO:0000313" key="4">
    <source>
        <dbReference type="Proteomes" id="UP000063699"/>
    </source>
</evidence>
<gene>
    <name evidence="3" type="ORF">AOZ06_38980</name>
</gene>
<name>A0A0N9HXG5_9PSEU</name>
<dbReference type="SUPFAM" id="SSF53955">
    <property type="entry name" value="Lysozyme-like"/>
    <property type="match status" value="1"/>
</dbReference>
<evidence type="ECO:0000313" key="3">
    <source>
        <dbReference type="EMBL" id="ALG12062.1"/>
    </source>
</evidence>
<dbReference type="KEGG" id="kphy:AOZ06_38980"/>
<evidence type="ECO:0000256" key="1">
    <source>
        <dbReference type="SAM" id="SignalP"/>
    </source>
</evidence>
<protein>
    <submittedName>
        <fullName evidence="3">Peptidase M23</fullName>
    </submittedName>
</protein>
<dbReference type="STRING" id="860235.AOZ06_38980"/>
<organism evidence="3 4">
    <name type="scientific">Kibdelosporangium phytohabitans</name>
    <dbReference type="NCBI Taxonomy" id="860235"/>
    <lineage>
        <taxon>Bacteria</taxon>
        <taxon>Bacillati</taxon>
        <taxon>Actinomycetota</taxon>
        <taxon>Actinomycetes</taxon>
        <taxon>Pseudonocardiales</taxon>
        <taxon>Pseudonocardiaceae</taxon>
        <taxon>Kibdelosporangium</taxon>
    </lineage>
</organism>